<keyword evidence="3" id="KW-1185">Reference proteome</keyword>
<dbReference type="GO" id="GO:0009820">
    <property type="term" value="P:alkaloid metabolic process"/>
    <property type="evidence" value="ECO:0007669"/>
    <property type="project" value="InterPro"/>
</dbReference>
<evidence type="ECO:0000256" key="1">
    <source>
        <dbReference type="ARBA" id="ARBA00022679"/>
    </source>
</evidence>
<evidence type="ECO:0000313" key="2">
    <source>
        <dbReference type="EMBL" id="EAW25700.1"/>
    </source>
</evidence>
<organism evidence="2 3">
    <name type="scientific">Neosartorya fischeri (strain ATCC 1020 / DSM 3700 / CBS 544.65 / FGSC A1164 / JCM 1740 / NRRL 181 / WB 181)</name>
    <name type="common">Aspergillus fischerianus</name>
    <dbReference type="NCBI Taxonomy" id="331117"/>
    <lineage>
        <taxon>Eukaryota</taxon>
        <taxon>Fungi</taxon>
        <taxon>Dikarya</taxon>
        <taxon>Ascomycota</taxon>
        <taxon>Pezizomycotina</taxon>
        <taxon>Eurotiomycetes</taxon>
        <taxon>Eurotiomycetidae</taxon>
        <taxon>Eurotiales</taxon>
        <taxon>Aspergillaceae</taxon>
        <taxon>Aspergillus</taxon>
        <taxon>Aspergillus subgen. Fumigati</taxon>
    </lineage>
</organism>
<proteinExistence type="predicted"/>
<gene>
    <name evidence="2" type="ORF">NFIA_045190</name>
</gene>
<dbReference type="InterPro" id="IPR017795">
    <property type="entry name" value="ABBA_NscD-like"/>
</dbReference>
<sequence>MNKEHCSCVPTSVGSWVSISPKSIVTGIPSGIVAFKAIEGLNANFGTTSSLLKEYLSPSVHGWDADSPNLEVVLIGFDCVAPESHLSGYTFVIHTYASTTFARSGR</sequence>
<dbReference type="Proteomes" id="UP000006702">
    <property type="component" value="Unassembled WGS sequence"/>
</dbReference>
<accession>A1CVC3</accession>
<name>A1CVC3_NEOFI</name>
<dbReference type="HOGENOM" id="CLU_2223939_0_0_1"/>
<dbReference type="RefSeq" id="XP_001267597.1">
    <property type="nucleotide sequence ID" value="XM_001267596.1"/>
</dbReference>
<dbReference type="VEuPathDB" id="FungiDB:NFIA_045190"/>
<protein>
    <submittedName>
        <fullName evidence="2">Uncharacterized protein</fullName>
    </submittedName>
</protein>
<dbReference type="EMBL" id="DS027684">
    <property type="protein sequence ID" value="EAW25700.1"/>
    <property type="molecule type" value="Genomic_DNA"/>
</dbReference>
<reference evidence="3" key="1">
    <citation type="journal article" date="2008" name="PLoS Genet.">
        <title>Genomic islands in the pathogenic filamentous fungus Aspergillus fumigatus.</title>
        <authorList>
            <person name="Fedorova N.D."/>
            <person name="Khaldi N."/>
            <person name="Joardar V.S."/>
            <person name="Maiti R."/>
            <person name="Amedeo P."/>
            <person name="Anderson M.J."/>
            <person name="Crabtree J."/>
            <person name="Silva J.C."/>
            <person name="Badger J.H."/>
            <person name="Albarraq A."/>
            <person name="Angiuoli S."/>
            <person name="Bussey H."/>
            <person name="Bowyer P."/>
            <person name="Cotty P.J."/>
            <person name="Dyer P.S."/>
            <person name="Egan A."/>
            <person name="Galens K."/>
            <person name="Fraser-Liggett C.M."/>
            <person name="Haas B.J."/>
            <person name="Inman J.M."/>
            <person name="Kent R."/>
            <person name="Lemieux S."/>
            <person name="Malavazi I."/>
            <person name="Orvis J."/>
            <person name="Roemer T."/>
            <person name="Ronning C.M."/>
            <person name="Sundaram J.P."/>
            <person name="Sutton G."/>
            <person name="Turner G."/>
            <person name="Venter J.C."/>
            <person name="White O.R."/>
            <person name="Whitty B.R."/>
            <person name="Youngman P."/>
            <person name="Wolfe K.H."/>
            <person name="Goldman G.H."/>
            <person name="Wortman J.R."/>
            <person name="Jiang B."/>
            <person name="Denning D.W."/>
            <person name="Nierman W.C."/>
        </authorList>
    </citation>
    <scope>NUCLEOTIDE SEQUENCE [LARGE SCALE GENOMIC DNA]</scope>
    <source>
        <strain evidence="3">ATCC 1020 / DSM 3700 / CBS 544.65 / FGSC A1164 / JCM 1740 / NRRL 181 / WB 181</strain>
    </source>
</reference>
<keyword evidence="1" id="KW-0808">Transferase</keyword>
<dbReference type="KEGG" id="nfi:NFIA_045190"/>
<evidence type="ECO:0000313" key="3">
    <source>
        <dbReference type="Proteomes" id="UP000006702"/>
    </source>
</evidence>
<dbReference type="Pfam" id="PF11991">
    <property type="entry name" value="Trp_DMAT"/>
    <property type="match status" value="1"/>
</dbReference>
<dbReference type="GeneID" id="4594248"/>
<dbReference type="GO" id="GO:0016765">
    <property type="term" value="F:transferase activity, transferring alkyl or aryl (other than methyl) groups"/>
    <property type="evidence" value="ECO:0007669"/>
    <property type="project" value="InterPro"/>
</dbReference>
<dbReference type="AlphaFoldDB" id="A1CVC3"/>